<proteinExistence type="predicted"/>
<dbReference type="KEGG" id="nod:FOH10_34280"/>
<gene>
    <name evidence="1" type="ORF">FOH10_34280</name>
</gene>
<evidence type="ECO:0000313" key="2">
    <source>
        <dbReference type="Proteomes" id="UP000317039"/>
    </source>
</evidence>
<dbReference type="AlphaFoldDB" id="A0A516NVV0"/>
<reference evidence="1 2" key="1">
    <citation type="submission" date="2019-07" db="EMBL/GenBank/DDBJ databases">
        <title>Complete Genome Sequence and Methylome Analysis of Nocardia otitidis-caviarum NEB252.</title>
        <authorList>
            <person name="Fomenkov A."/>
            <person name="Anton B.P."/>
            <person name="Vincze T."/>
            <person name="Roberts R.J."/>
        </authorList>
    </citation>
    <scope>NUCLEOTIDE SEQUENCE [LARGE SCALE GENOMIC DNA]</scope>
    <source>
        <strain evidence="1 2">NEB252</strain>
    </source>
</reference>
<organism evidence="1 2">
    <name type="scientific">Nocardia otitidiscaviarum</name>
    <dbReference type="NCBI Taxonomy" id="1823"/>
    <lineage>
        <taxon>Bacteria</taxon>
        <taxon>Bacillati</taxon>
        <taxon>Actinomycetota</taxon>
        <taxon>Actinomycetes</taxon>
        <taxon>Mycobacteriales</taxon>
        <taxon>Nocardiaceae</taxon>
        <taxon>Nocardia</taxon>
    </lineage>
</organism>
<dbReference type="EMBL" id="CP041695">
    <property type="protein sequence ID" value="QDP83036.1"/>
    <property type="molecule type" value="Genomic_DNA"/>
</dbReference>
<accession>A0A516NVV0</accession>
<evidence type="ECO:0000313" key="1">
    <source>
        <dbReference type="EMBL" id="QDP83036.1"/>
    </source>
</evidence>
<protein>
    <submittedName>
        <fullName evidence="1">Uncharacterized protein</fullName>
    </submittedName>
</protein>
<dbReference type="Proteomes" id="UP000317039">
    <property type="component" value="Chromosome"/>
</dbReference>
<dbReference type="RefSeq" id="WP_143983725.1">
    <property type="nucleotide sequence ID" value="NZ_CP041695.1"/>
</dbReference>
<name>A0A516NVV0_9NOCA</name>
<sequence length="83" mass="9849">MEIDETRRKVCLVRVLDGDDWVAAFVIDGRDYDTVEDYERAVTEAARAIDKHWIPAEFETSYIRPGEPRFPQPTWEKYRKSLE</sequence>
<dbReference type="GeneID" id="80337422"/>